<organism evidence="2 3">
    <name type="scientific">Chitinophaga rupis</name>
    <dbReference type="NCBI Taxonomy" id="573321"/>
    <lineage>
        <taxon>Bacteria</taxon>
        <taxon>Pseudomonadati</taxon>
        <taxon>Bacteroidota</taxon>
        <taxon>Chitinophagia</taxon>
        <taxon>Chitinophagales</taxon>
        <taxon>Chitinophagaceae</taxon>
        <taxon>Chitinophaga</taxon>
    </lineage>
</organism>
<evidence type="ECO:0000313" key="2">
    <source>
        <dbReference type="EMBL" id="SEK91065.1"/>
    </source>
</evidence>
<dbReference type="EMBL" id="FOBB01000001">
    <property type="protein sequence ID" value="SEK91065.1"/>
    <property type="molecule type" value="Genomic_DNA"/>
</dbReference>
<evidence type="ECO:0000256" key="1">
    <source>
        <dbReference type="SAM" id="Phobius"/>
    </source>
</evidence>
<sequence>MPVDINISNYEEFLLSYIDGELNTEERTALEAFLQQHPAQAKELEVYKAAILKPDTGEVFNDKALLYRSTVITLENYEPFLLSYIDGELNAAETTALQTFLDKYPHVAQELETWQAMRLSAVDTPAFEHKEMLYRHTATLTTDNYETYFLSYIDGELTAAEEQTLQQFLQQHPELQASLQLLQRTKLQADPALHMPGKAGLYRKTTTKVRISPIWWGAAAAVVAGAFLLWILPLQQGAQNTAIVAASQQGQTATPAAPGQNLQKAAPSVSLPVTQQPAPALANNTPAAVPEKHALIAKNNTPIKRTVTQKAAVSPSAAASANTNTVIGNNAQPALAQLPQPRATSEEVVQQHLEKKIQTTAEVPPVQDVAANRDQTMASSVKLPHTPAPEAQPAAAAPAPEIQGELIMSVTSSSESRLLNGVTNVAKFFSRKKHQK</sequence>
<evidence type="ECO:0008006" key="4">
    <source>
        <dbReference type="Google" id="ProtNLM"/>
    </source>
</evidence>
<dbReference type="Proteomes" id="UP000198984">
    <property type="component" value="Unassembled WGS sequence"/>
</dbReference>
<keyword evidence="1" id="KW-1133">Transmembrane helix</keyword>
<protein>
    <recommendedName>
        <fullName evidence="4">Zinc-finger</fullName>
    </recommendedName>
</protein>
<dbReference type="GO" id="GO:0016989">
    <property type="term" value="F:sigma factor antagonist activity"/>
    <property type="evidence" value="ECO:0007669"/>
    <property type="project" value="TreeGrafter"/>
</dbReference>
<evidence type="ECO:0000313" key="3">
    <source>
        <dbReference type="Proteomes" id="UP000198984"/>
    </source>
</evidence>
<keyword evidence="1" id="KW-0812">Transmembrane</keyword>
<proteinExistence type="predicted"/>
<dbReference type="OrthoDB" id="661324at2"/>
<keyword evidence="1" id="KW-0472">Membrane</keyword>
<feature type="transmembrane region" description="Helical" evidence="1">
    <location>
        <begin position="213"/>
        <end position="232"/>
    </location>
</feature>
<dbReference type="STRING" id="573321.SAMN04488505_1011120"/>
<gene>
    <name evidence="2" type="ORF">SAMN04488505_1011120</name>
</gene>
<dbReference type="InterPro" id="IPR012373">
    <property type="entry name" value="Ferrdict_sens_TM"/>
</dbReference>
<name>A0A1H7KY81_9BACT</name>
<dbReference type="RefSeq" id="WP_089907259.1">
    <property type="nucleotide sequence ID" value="NZ_FOBB01000001.1"/>
</dbReference>
<dbReference type="PANTHER" id="PTHR30273">
    <property type="entry name" value="PERIPLASMIC SIGNAL SENSOR AND SIGMA FACTOR ACTIVATOR FECR-RELATED"/>
    <property type="match status" value="1"/>
</dbReference>
<dbReference type="PANTHER" id="PTHR30273:SF2">
    <property type="entry name" value="PROTEIN FECR"/>
    <property type="match status" value="1"/>
</dbReference>
<keyword evidence="3" id="KW-1185">Reference proteome</keyword>
<reference evidence="2 3" key="1">
    <citation type="submission" date="2016-10" db="EMBL/GenBank/DDBJ databases">
        <authorList>
            <person name="de Groot N.N."/>
        </authorList>
    </citation>
    <scope>NUCLEOTIDE SEQUENCE [LARGE SCALE GENOMIC DNA]</scope>
    <source>
        <strain evidence="2 3">DSM 21039</strain>
    </source>
</reference>
<accession>A0A1H7KY81</accession>
<dbReference type="AlphaFoldDB" id="A0A1H7KY81"/>